<keyword evidence="1" id="KW-1133">Transmembrane helix</keyword>
<protein>
    <recommendedName>
        <fullName evidence="4">VCBS repeat-containing protein</fullName>
    </recommendedName>
</protein>
<reference evidence="2 3" key="1">
    <citation type="submission" date="2023-11" db="EMBL/GenBank/DDBJ databases">
        <title>Novel species in genus Nocardioides.</title>
        <authorList>
            <person name="Zhou H."/>
        </authorList>
    </citation>
    <scope>NUCLEOTIDE SEQUENCE [LARGE SCALE GENOMIC DNA]</scope>
    <source>
        <strain evidence="2 3">S-58</strain>
    </source>
</reference>
<keyword evidence="1" id="KW-0812">Transmembrane</keyword>
<evidence type="ECO:0000313" key="2">
    <source>
        <dbReference type="EMBL" id="MDZ5662564.1"/>
    </source>
</evidence>
<evidence type="ECO:0008006" key="4">
    <source>
        <dbReference type="Google" id="ProtNLM"/>
    </source>
</evidence>
<keyword evidence="1" id="KW-0472">Membrane</keyword>
<organism evidence="2 3">
    <name type="scientific">Nocardioides renjunii</name>
    <dbReference type="NCBI Taxonomy" id="3095075"/>
    <lineage>
        <taxon>Bacteria</taxon>
        <taxon>Bacillati</taxon>
        <taxon>Actinomycetota</taxon>
        <taxon>Actinomycetes</taxon>
        <taxon>Propionibacteriales</taxon>
        <taxon>Nocardioidaceae</taxon>
        <taxon>Nocardioides</taxon>
    </lineage>
</organism>
<sequence>MSTTPRTTSDVEERLRAALAARADLVGPDDLTATAPAPVVPLRSRWASPWVLVAAAAAVLLVLGVVLAGLPSRQRSDDVAPSPEEPRIELPADVGREWQADDLSSVERLDLDGDGTDEEVEFLAEPSKDFDGRTRIETTLSSTGEEAYGIVQLSTTIGTDALDPIDADGDGDQELVLYDDDPSAVGGGGYPLVLDLRDGLLVQAAVEDPDLLVRGSVPVPGEGTEHYEVVRLHDYWVEDGQLWSGRSRNTYAAGNMTLHRPERVVLDAWTWALDDAGVLRASDPTCRTDVLGEHGTCEAGEADSLPRLGPAATGTIGEGEQADYGEGFSFTGALADGALVARVGDAGEMRLDLAVDDPLLNTQQPTGVFYDGASFVVTSASDPALVQVVVQRGDVLRVVEPVGEVPLRDDGDVRTWLTRDGALVTAVADGDAWRTWQWEMVSGTEITALPTGTVCFDDVEDPATARAC</sequence>
<name>A0ABU5KC73_9ACTN</name>
<dbReference type="EMBL" id="JAXQPW010000004">
    <property type="protein sequence ID" value="MDZ5662564.1"/>
    <property type="molecule type" value="Genomic_DNA"/>
</dbReference>
<evidence type="ECO:0000256" key="1">
    <source>
        <dbReference type="SAM" id="Phobius"/>
    </source>
</evidence>
<gene>
    <name evidence="2" type="ORF">SFC79_12390</name>
</gene>
<proteinExistence type="predicted"/>
<keyword evidence="3" id="KW-1185">Reference proteome</keyword>
<accession>A0ABU5KC73</accession>
<feature type="transmembrane region" description="Helical" evidence="1">
    <location>
        <begin position="50"/>
        <end position="70"/>
    </location>
</feature>
<evidence type="ECO:0000313" key="3">
    <source>
        <dbReference type="Proteomes" id="UP001291999"/>
    </source>
</evidence>
<dbReference type="Proteomes" id="UP001291999">
    <property type="component" value="Unassembled WGS sequence"/>
</dbReference>
<dbReference type="RefSeq" id="WP_322424597.1">
    <property type="nucleotide sequence ID" value="NZ_JAXQPW010000004.1"/>
</dbReference>
<comment type="caution">
    <text evidence="2">The sequence shown here is derived from an EMBL/GenBank/DDBJ whole genome shotgun (WGS) entry which is preliminary data.</text>
</comment>